<feature type="transmembrane region" description="Helical" evidence="5">
    <location>
        <begin position="366"/>
        <end position="388"/>
    </location>
</feature>
<feature type="transmembrane region" description="Helical" evidence="5">
    <location>
        <begin position="153"/>
        <end position="173"/>
    </location>
</feature>
<evidence type="ECO:0000256" key="4">
    <source>
        <dbReference type="ARBA" id="ARBA00023136"/>
    </source>
</evidence>
<feature type="transmembrane region" description="Helical" evidence="5">
    <location>
        <begin position="219"/>
        <end position="239"/>
    </location>
</feature>
<dbReference type="InterPro" id="IPR038770">
    <property type="entry name" value="Na+/solute_symporter_sf"/>
</dbReference>
<dbReference type="AlphaFoldDB" id="L0KA50"/>
<dbReference type="Proteomes" id="UP000010880">
    <property type="component" value="Chromosome"/>
</dbReference>
<proteinExistence type="predicted"/>
<gene>
    <name evidence="7" type="ordered locus">Halha_1304</name>
</gene>
<feature type="transmembrane region" description="Helical" evidence="5">
    <location>
        <begin position="185"/>
        <end position="213"/>
    </location>
</feature>
<name>L0KA50_HALHC</name>
<keyword evidence="2 5" id="KW-0812">Transmembrane</keyword>
<feature type="transmembrane region" description="Helical" evidence="5">
    <location>
        <begin position="259"/>
        <end position="282"/>
    </location>
</feature>
<sequence length="437" mass="47317">MSLNTGKMSLDTVNTLTDLQYWSLTNELSHKVIYIIGALVVVSFLVLSITKKLKIPGVVGYIFIGILFSPGVINNLPVFSVMQKEWYGYLIDSFNYITVLAVSFISFTIGSELSIRILKKLELEFALIVLFESLGAFSLVTISLLALGKPTSLALILGAIASATAPAATVLVIKEYRAKGELAATLLVVLAIDEALALIIFSFAEPIALINIAPKLELTIFNAFFIPLAKIIGAVILGLNIGYFSQKLMSYYHNKSKKILLLLSSVLGVSALALALHISPLIANLSVGFAYRNFSKKHLGIAEYMDTLTTPLYAIFFILAGTHIRFNSVTSESFLILVAIYATARIIGKVGGASLGAWLSDAPDKVIKYIGVGLLPQVGLAIDLAYTVQREFVHFSVGGYKFGVLVFNVLLFTTAITEIIGPLLTEYALSKTGEMHS</sequence>
<keyword evidence="3 5" id="KW-1133">Transmembrane helix</keyword>
<evidence type="ECO:0000256" key="1">
    <source>
        <dbReference type="ARBA" id="ARBA00004141"/>
    </source>
</evidence>
<evidence type="ECO:0000313" key="8">
    <source>
        <dbReference type="Proteomes" id="UP000010880"/>
    </source>
</evidence>
<dbReference type="GO" id="GO:0016020">
    <property type="term" value="C:membrane"/>
    <property type="evidence" value="ECO:0007669"/>
    <property type="project" value="UniProtKB-SubCell"/>
</dbReference>
<dbReference type="PANTHER" id="PTHR43021:SF2">
    <property type="entry name" value="CATION_H+ EXCHANGER DOMAIN-CONTAINING PROTEIN"/>
    <property type="match status" value="1"/>
</dbReference>
<dbReference type="InterPro" id="IPR006153">
    <property type="entry name" value="Cation/H_exchanger_TM"/>
</dbReference>
<evidence type="ECO:0000256" key="5">
    <source>
        <dbReference type="SAM" id="Phobius"/>
    </source>
</evidence>
<dbReference type="Gene3D" id="1.20.1530.20">
    <property type="match status" value="1"/>
</dbReference>
<feature type="transmembrane region" description="Helical" evidence="5">
    <location>
        <begin position="302"/>
        <end position="322"/>
    </location>
</feature>
<feature type="transmembrane region" description="Helical" evidence="5">
    <location>
        <begin position="57"/>
        <end position="73"/>
    </location>
</feature>
<dbReference type="KEGG" id="hhl:Halha_1304"/>
<dbReference type="GO" id="GO:1902600">
    <property type="term" value="P:proton transmembrane transport"/>
    <property type="evidence" value="ECO:0007669"/>
    <property type="project" value="InterPro"/>
</dbReference>
<feature type="transmembrane region" description="Helical" evidence="5">
    <location>
        <begin position="400"/>
        <end position="424"/>
    </location>
</feature>
<keyword evidence="4 5" id="KW-0472">Membrane</keyword>
<dbReference type="Pfam" id="PF00999">
    <property type="entry name" value="Na_H_Exchanger"/>
    <property type="match status" value="1"/>
</dbReference>
<feature type="transmembrane region" description="Helical" evidence="5">
    <location>
        <begin position="93"/>
        <end position="113"/>
    </location>
</feature>
<dbReference type="RefSeq" id="WP_015326971.1">
    <property type="nucleotide sequence ID" value="NC_019978.1"/>
</dbReference>
<dbReference type="PANTHER" id="PTHR43021">
    <property type="entry name" value="NA(+)/H(+) ANTIPORTER-RELATED"/>
    <property type="match status" value="1"/>
</dbReference>
<keyword evidence="8" id="KW-1185">Reference proteome</keyword>
<comment type="subcellular location">
    <subcellularLocation>
        <location evidence="1">Membrane</location>
        <topology evidence="1">Multi-pass membrane protein</topology>
    </subcellularLocation>
</comment>
<organism evidence="7 8">
    <name type="scientific">Halobacteroides halobius (strain ATCC 35273 / DSM 5150 / MD-1)</name>
    <dbReference type="NCBI Taxonomy" id="748449"/>
    <lineage>
        <taxon>Bacteria</taxon>
        <taxon>Bacillati</taxon>
        <taxon>Bacillota</taxon>
        <taxon>Clostridia</taxon>
        <taxon>Halanaerobiales</taxon>
        <taxon>Halobacteroidaceae</taxon>
        <taxon>Halobacteroides</taxon>
    </lineage>
</organism>
<feature type="transmembrane region" description="Helical" evidence="5">
    <location>
        <begin position="334"/>
        <end position="360"/>
    </location>
</feature>
<reference evidence="8" key="1">
    <citation type="submission" date="2012-02" db="EMBL/GenBank/DDBJ databases">
        <title>The complete genome of Halobacteroides halobius DSM 5150.</title>
        <authorList>
            <person name="Lucas S."/>
            <person name="Copeland A."/>
            <person name="Lapidus A."/>
            <person name="Glavina del Rio T."/>
            <person name="Dalin E."/>
            <person name="Tice H."/>
            <person name="Bruce D."/>
            <person name="Goodwin L."/>
            <person name="Pitluck S."/>
            <person name="Peters L."/>
            <person name="Mikhailova N."/>
            <person name="Gu W."/>
            <person name="Kyrpides N."/>
            <person name="Mavromatis K."/>
            <person name="Ivanova N."/>
            <person name="Brettin T."/>
            <person name="Detter J.C."/>
            <person name="Han C."/>
            <person name="Larimer F."/>
            <person name="Land M."/>
            <person name="Hauser L."/>
            <person name="Markowitz V."/>
            <person name="Cheng J.-F."/>
            <person name="Hugenholtz P."/>
            <person name="Woyke T."/>
            <person name="Wu D."/>
            <person name="Tindall B."/>
            <person name="Pomrenke H."/>
            <person name="Brambilla E."/>
            <person name="Klenk H.-P."/>
            <person name="Eisen J.A."/>
        </authorList>
    </citation>
    <scope>NUCLEOTIDE SEQUENCE [LARGE SCALE GENOMIC DNA]</scope>
    <source>
        <strain evidence="8">ATCC 35273 / DSM 5150 / MD-1</strain>
    </source>
</reference>
<dbReference type="EMBL" id="CP003359">
    <property type="protein sequence ID" value="AGB41249.1"/>
    <property type="molecule type" value="Genomic_DNA"/>
</dbReference>
<protein>
    <submittedName>
        <fullName evidence="7">Kef-type K+ transport system, membrane component</fullName>
    </submittedName>
</protein>
<evidence type="ECO:0000259" key="6">
    <source>
        <dbReference type="Pfam" id="PF00999"/>
    </source>
</evidence>
<dbReference type="eggNOG" id="COG0475">
    <property type="taxonomic scope" value="Bacteria"/>
</dbReference>
<evidence type="ECO:0000256" key="2">
    <source>
        <dbReference type="ARBA" id="ARBA00022692"/>
    </source>
</evidence>
<feature type="transmembrane region" description="Helical" evidence="5">
    <location>
        <begin position="32"/>
        <end position="50"/>
    </location>
</feature>
<feature type="transmembrane region" description="Helical" evidence="5">
    <location>
        <begin position="125"/>
        <end position="147"/>
    </location>
</feature>
<evidence type="ECO:0000313" key="7">
    <source>
        <dbReference type="EMBL" id="AGB41249.1"/>
    </source>
</evidence>
<dbReference type="HOGENOM" id="CLU_031031_2_1_9"/>
<accession>L0KA50</accession>
<dbReference type="GO" id="GO:0015297">
    <property type="term" value="F:antiporter activity"/>
    <property type="evidence" value="ECO:0007669"/>
    <property type="project" value="InterPro"/>
</dbReference>
<feature type="domain" description="Cation/H+ exchanger transmembrane" evidence="6">
    <location>
        <begin position="41"/>
        <end position="424"/>
    </location>
</feature>
<evidence type="ECO:0000256" key="3">
    <source>
        <dbReference type="ARBA" id="ARBA00022989"/>
    </source>
</evidence>